<gene>
    <name evidence="2" type="ordered locus">SULAZ_1152</name>
</gene>
<dbReference type="Proteomes" id="UP000001369">
    <property type="component" value="Chromosome"/>
</dbReference>
<keyword evidence="1" id="KW-0812">Transmembrane</keyword>
<organism evidence="2 3">
    <name type="scientific">Sulfurihydrogenibium azorense (strain DSM 15241 / OCM 825 / Az-Fu1)</name>
    <dbReference type="NCBI Taxonomy" id="204536"/>
    <lineage>
        <taxon>Bacteria</taxon>
        <taxon>Pseudomonadati</taxon>
        <taxon>Aquificota</taxon>
        <taxon>Aquificia</taxon>
        <taxon>Aquificales</taxon>
        <taxon>Hydrogenothermaceae</taxon>
        <taxon>Sulfurihydrogenibium</taxon>
    </lineage>
</organism>
<feature type="transmembrane region" description="Helical" evidence="1">
    <location>
        <begin position="101"/>
        <end position="122"/>
    </location>
</feature>
<feature type="transmembrane region" description="Helical" evidence="1">
    <location>
        <begin position="42"/>
        <end position="63"/>
    </location>
</feature>
<dbReference type="RefSeq" id="WP_012673449.1">
    <property type="nucleotide sequence ID" value="NC_012438.1"/>
</dbReference>
<reference evidence="2 3" key="1">
    <citation type="journal article" date="2009" name="J. Bacteriol.">
        <title>Complete and draft genome sequences of six members of the Aquificales.</title>
        <authorList>
            <person name="Reysenbach A.L."/>
            <person name="Hamamura N."/>
            <person name="Podar M."/>
            <person name="Griffiths E."/>
            <person name="Ferreira S."/>
            <person name="Hochstein R."/>
            <person name="Heidelberg J."/>
            <person name="Johnson J."/>
            <person name="Mead D."/>
            <person name="Pohorille A."/>
            <person name="Sarmiento M."/>
            <person name="Schweighofer K."/>
            <person name="Seshadri R."/>
            <person name="Voytek M.A."/>
        </authorList>
    </citation>
    <scope>NUCLEOTIDE SEQUENCE [LARGE SCALE GENOMIC DNA]</scope>
    <source>
        <strain evidence="3">Az-Fu1 / DSM 15241 / OCM 825</strain>
    </source>
</reference>
<dbReference type="OrthoDB" id="15122at2"/>
<evidence type="ECO:0000256" key="1">
    <source>
        <dbReference type="SAM" id="Phobius"/>
    </source>
</evidence>
<dbReference type="KEGG" id="saf:SULAZ_1152"/>
<proteinExistence type="predicted"/>
<protein>
    <submittedName>
        <fullName evidence="2">Uncharacterized protein</fullName>
    </submittedName>
</protein>
<keyword evidence="1" id="KW-0472">Membrane</keyword>
<dbReference type="HOGENOM" id="CLU_1517162_0_0_0"/>
<keyword evidence="3" id="KW-1185">Reference proteome</keyword>
<accession>C1DVI5</accession>
<feature type="transmembrane region" description="Helical" evidence="1">
    <location>
        <begin position="134"/>
        <end position="152"/>
    </location>
</feature>
<evidence type="ECO:0000313" key="2">
    <source>
        <dbReference type="EMBL" id="ACN98123.1"/>
    </source>
</evidence>
<keyword evidence="1" id="KW-1133">Transmembrane helix</keyword>
<name>C1DVI5_SULAA</name>
<dbReference type="STRING" id="204536.SULAZ_1152"/>
<feature type="transmembrane region" description="Helical" evidence="1">
    <location>
        <begin position="7"/>
        <end position="30"/>
    </location>
</feature>
<dbReference type="EMBL" id="CP001229">
    <property type="protein sequence ID" value="ACN98123.1"/>
    <property type="molecule type" value="Genomic_DNA"/>
</dbReference>
<sequence>MIKLKLMLLFVTTLIFSFLIILGLSVINFIYKNEIITEKADFFKAVWVVISTTLYSSAVIFILRMKEKQAGIVEKFTEEEKQKAKNLYTEKDFILNRRITLAYGITLLFLFFAVLVSELLSFFFDEGLLSPVQLAFHTSAFIGYVVTFRYVYKSQDYIEYKSREFVKKQVEEDESIS</sequence>
<dbReference type="AlphaFoldDB" id="C1DVI5"/>
<evidence type="ECO:0000313" key="3">
    <source>
        <dbReference type="Proteomes" id="UP000001369"/>
    </source>
</evidence>